<reference evidence="3 4" key="1">
    <citation type="submission" date="2016-08" db="EMBL/GenBank/DDBJ databases">
        <title>A Parts List for Fungal Cellulosomes Revealed by Comparative Genomics.</title>
        <authorList>
            <consortium name="DOE Joint Genome Institute"/>
            <person name="Haitjema C.H."/>
            <person name="Gilmore S.P."/>
            <person name="Henske J.K."/>
            <person name="Solomon K.V."/>
            <person name="De Groot R."/>
            <person name="Kuo A."/>
            <person name="Mondo S.J."/>
            <person name="Salamov A.A."/>
            <person name="Labutti K."/>
            <person name="Zhao Z."/>
            <person name="Chiniquy J."/>
            <person name="Barry K."/>
            <person name="Brewer H.M."/>
            <person name="Purvine S.O."/>
            <person name="Wright A.T."/>
            <person name="Boxma B."/>
            <person name="Van Alen T."/>
            <person name="Hackstein J.H."/>
            <person name="Baker S.E."/>
            <person name="Grigoriev I.V."/>
            <person name="O'Malley M.A."/>
        </authorList>
    </citation>
    <scope>NUCLEOTIDE SEQUENCE [LARGE SCALE GENOMIC DNA]</scope>
    <source>
        <strain evidence="3 4">G1</strain>
    </source>
</reference>
<protein>
    <recommendedName>
        <fullName evidence="5">G-protein coupled receptors family 1 profile domain-containing protein</fullName>
    </recommendedName>
</protein>
<evidence type="ECO:0000313" key="3">
    <source>
        <dbReference type="EMBL" id="ORY82785.1"/>
    </source>
</evidence>
<feature type="chain" id="PRO_5011001023" description="G-protein coupled receptors family 1 profile domain-containing protein" evidence="2">
    <location>
        <begin position="20"/>
        <end position="168"/>
    </location>
</feature>
<proteinExistence type="predicted"/>
<dbReference type="EMBL" id="MCOG01000008">
    <property type="protein sequence ID" value="ORY82785.1"/>
    <property type="molecule type" value="Genomic_DNA"/>
</dbReference>
<evidence type="ECO:0000256" key="2">
    <source>
        <dbReference type="SAM" id="SignalP"/>
    </source>
</evidence>
<keyword evidence="1" id="KW-1133">Transmembrane helix</keyword>
<name>A0A1Y2FJ01_9FUNG</name>
<sequence length="168" mass="19778">MGDLFLVLLLGLIPYDIRSFVIINGENFHKCEMRRFFGKMLIFSVACYEIVCIILIIYLVIKEWKSREKNFEKKFFVTAVSVDAFSIVLYHIFNSYYGYILTNNDKKNELFYNNGVSYFSTNIFSNEKAAYTSLSNKIFDFQFDEKGNSSQTLNSDITEYIHEKKIFI</sequence>
<dbReference type="AlphaFoldDB" id="A0A1Y2FJ01"/>
<keyword evidence="1" id="KW-0472">Membrane</keyword>
<feature type="signal peptide" evidence="2">
    <location>
        <begin position="1"/>
        <end position="19"/>
    </location>
</feature>
<comment type="caution">
    <text evidence="3">The sequence shown here is derived from an EMBL/GenBank/DDBJ whole genome shotgun (WGS) entry which is preliminary data.</text>
</comment>
<keyword evidence="4" id="KW-1185">Reference proteome</keyword>
<organism evidence="3 4">
    <name type="scientific">Neocallimastix californiae</name>
    <dbReference type="NCBI Taxonomy" id="1754190"/>
    <lineage>
        <taxon>Eukaryota</taxon>
        <taxon>Fungi</taxon>
        <taxon>Fungi incertae sedis</taxon>
        <taxon>Chytridiomycota</taxon>
        <taxon>Chytridiomycota incertae sedis</taxon>
        <taxon>Neocallimastigomycetes</taxon>
        <taxon>Neocallimastigales</taxon>
        <taxon>Neocallimastigaceae</taxon>
        <taxon>Neocallimastix</taxon>
    </lineage>
</organism>
<evidence type="ECO:0008006" key="5">
    <source>
        <dbReference type="Google" id="ProtNLM"/>
    </source>
</evidence>
<gene>
    <name evidence="3" type="ORF">LY90DRAFT_663953</name>
</gene>
<feature type="transmembrane region" description="Helical" evidence="1">
    <location>
        <begin position="43"/>
        <end position="61"/>
    </location>
</feature>
<keyword evidence="1" id="KW-0812">Transmembrane</keyword>
<dbReference type="Proteomes" id="UP000193920">
    <property type="component" value="Unassembled WGS sequence"/>
</dbReference>
<evidence type="ECO:0000313" key="4">
    <source>
        <dbReference type="Proteomes" id="UP000193920"/>
    </source>
</evidence>
<feature type="transmembrane region" description="Helical" evidence="1">
    <location>
        <begin position="73"/>
        <end position="93"/>
    </location>
</feature>
<keyword evidence="2" id="KW-0732">Signal</keyword>
<evidence type="ECO:0000256" key="1">
    <source>
        <dbReference type="SAM" id="Phobius"/>
    </source>
</evidence>
<accession>A0A1Y2FJ01</accession>